<sequence>MGWQKVPNKTTGRRKPVRRKIIKTTPDTLPRKSVPGHLECGHLLPVREGQQTADCRQCDRAATAKK</sequence>
<keyword evidence="2" id="KW-0614">Plasmid</keyword>
<dbReference type="Proteomes" id="UP000425960">
    <property type="component" value="Plasmid Do28_1"/>
</dbReference>
<proteinExistence type="predicted"/>
<organism evidence="2 3">
    <name type="scientific">Desulfosarcina ovata subsp. sediminis</name>
    <dbReference type="NCBI Taxonomy" id="885957"/>
    <lineage>
        <taxon>Bacteria</taxon>
        <taxon>Pseudomonadati</taxon>
        <taxon>Thermodesulfobacteriota</taxon>
        <taxon>Desulfobacteria</taxon>
        <taxon>Desulfobacterales</taxon>
        <taxon>Desulfosarcinaceae</taxon>
        <taxon>Desulfosarcina</taxon>
    </lineage>
</organism>
<accession>A0A5K8A2W3</accession>
<reference evidence="2 3" key="1">
    <citation type="submission" date="2019-11" db="EMBL/GenBank/DDBJ databases">
        <title>Comparative genomics of hydrocarbon-degrading Desulfosarcina strains.</title>
        <authorList>
            <person name="Watanabe M."/>
            <person name="Kojima H."/>
            <person name="Fukui M."/>
        </authorList>
    </citation>
    <scope>NUCLEOTIDE SEQUENCE [LARGE SCALE GENOMIC DNA]</scope>
    <source>
        <strain evidence="2 3">28bB2T</strain>
        <plasmid evidence="3">do28_1 dna</plasmid>
    </source>
</reference>
<gene>
    <name evidence="2" type="ORF">DSCO28_73470</name>
</gene>
<evidence type="ECO:0000313" key="3">
    <source>
        <dbReference type="Proteomes" id="UP000425960"/>
    </source>
</evidence>
<name>A0A5K8A2W3_9BACT</name>
<feature type="compositionally biased region" description="Basic residues" evidence="1">
    <location>
        <begin position="11"/>
        <end position="20"/>
    </location>
</feature>
<evidence type="ECO:0000313" key="2">
    <source>
        <dbReference type="EMBL" id="BBO86781.1"/>
    </source>
</evidence>
<dbReference type="EMBL" id="AP021877">
    <property type="protein sequence ID" value="BBO86781.1"/>
    <property type="molecule type" value="Genomic_DNA"/>
</dbReference>
<evidence type="ECO:0000256" key="1">
    <source>
        <dbReference type="SAM" id="MobiDB-lite"/>
    </source>
</evidence>
<protein>
    <submittedName>
        <fullName evidence="2">Uncharacterized protein</fullName>
    </submittedName>
</protein>
<feature type="region of interest" description="Disordered" evidence="1">
    <location>
        <begin position="1"/>
        <end position="20"/>
    </location>
</feature>
<dbReference type="KEGG" id="dov:DSCO28_73470"/>
<geneLocation type="plasmid" evidence="3">
    <name>do28_1 dna</name>
</geneLocation>
<dbReference type="AlphaFoldDB" id="A0A5K8A2W3"/>